<evidence type="ECO:0000313" key="4">
    <source>
        <dbReference type="Proteomes" id="UP000627166"/>
    </source>
</evidence>
<dbReference type="RefSeq" id="WP_191738232.1">
    <property type="nucleotide sequence ID" value="NZ_JACSQB010000002.1"/>
</dbReference>
<name>A0ABR8YN15_9CLOT</name>
<accession>A0ABR8YN15</accession>
<evidence type="ECO:0000313" key="3">
    <source>
        <dbReference type="EMBL" id="MBD8045446.1"/>
    </source>
</evidence>
<gene>
    <name evidence="3" type="ORF">H9637_00035</name>
</gene>
<keyword evidence="4" id="KW-1185">Reference proteome</keyword>
<dbReference type="EMBL" id="JACSQB010000002">
    <property type="protein sequence ID" value="MBD8045446.1"/>
    <property type="molecule type" value="Genomic_DNA"/>
</dbReference>
<protein>
    <submittedName>
        <fullName evidence="3">NfeD family protein</fullName>
    </submittedName>
</protein>
<feature type="transmembrane region" description="Helical" evidence="1">
    <location>
        <begin position="37"/>
        <end position="64"/>
    </location>
</feature>
<dbReference type="Proteomes" id="UP000627166">
    <property type="component" value="Unassembled WGS sequence"/>
</dbReference>
<dbReference type="InterPro" id="IPR002810">
    <property type="entry name" value="NfeD-like_C"/>
</dbReference>
<dbReference type="Pfam" id="PF01957">
    <property type="entry name" value="NfeD"/>
    <property type="match status" value="1"/>
</dbReference>
<dbReference type="Gene3D" id="2.40.50.140">
    <property type="entry name" value="Nucleic acid-binding proteins"/>
    <property type="match status" value="1"/>
</dbReference>
<organism evidence="3 4">
    <name type="scientific">Clostridium faecium</name>
    <dbReference type="NCBI Taxonomy" id="2762223"/>
    <lineage>
        <taxon>Bacteria</taxon>
        <taxon>Bacillati</taxon>
        <taxon>Bacillota</taxon>
        <taxon>Clostridia</taxon>
        <taxon>Eubacteriales</taxon>
        <taxon>Clostridiaceae</taxon>
        <taxon>Clostridium</taxon>
    </lineage>
</organism>
<comment type="caution">
    <text evidence="3">The sequence shown here is derived from an EMBL/GenBank/DDBJ whole genome shotgun (WGS) entry which is preliminary data.</text>
</comment>
<keyword evidence="1" id="KW-1133">Transmembrane helix</keyword>
<feature type="domain" description="NfeD-like C-terminal" evidence="2">
    <location>
        <begin position="84"/>
        <end position="138"/>
    </location>
</feature>
<sequence>MEINWVWLLLTAFVIVIDFLTSDFVYSWLVIGFIPAFLLGFIVPFPVQVFIAVIVGGISIVLGLKYSRKYIKKNIKQEKLMMGKYIGQEFVANIDIAKEEQMKVNGVYWRVKNIGSQIASGESFVVVDIENNKLIIKKGDE</sequence>
<proteinExistence type="predicted"/>
<evidence type="ECO:0000259" key="2">
    <source>
        <dbReference type="Pfam" id="PF01957"/>
    </source>
</evidence>
<dbReference type="InterPro" id="IPR012340">
    <property type="entry name" value="NA-bd_OB-fold"/>
</dbReference>
<keyword evidence="1" id="KW-0472">Membrane</keyword>
<keyword evidence="1" id="KW-0812">Transmembrane</keyword>
<feature type="transmembrane region" description="Helical" evidence="1">
    <location>
        <begin position="7"/>
        <end position="31"/>
    </location>
</feature>
<evidence type="ECO:0000256" key="1">
    <source>
        <dbReference type="SAM" id="Phobius"/>
    </source>
</evidence>
<reference evidence="3 4" key="1">
    <citation type="submission" date="2020-08" db="EMBL/GenBank/DDBJ databases">
        <title>A Genomic Blueprint of the Chicken Gut Microbiome.</title>
        <authorList>
            <person name="Gilroy R."/>
            <person name="Ravi A."/>
            <person name="Getino M."/>
            <person name="Pursley I."/>
            <person name="Horton D.L."/>
            <person name="Alikhan N.-F."/>
            <person name="Baker D."/>
            <person name="Gharbi K."/>
            <person name="Hall N."/>
            <person name="Watson M."/>
            <person name="Adriaenssens E.M."/>
            <person name="Foster-Nyarko E."/>
            <person name="Jarju S."/>
            <person name="Secka A."/>
            <person name="Antonio M."/>
            <person name="Oren A."/>
            <person name="Chaudhuri R."/>
            <person name="La Ragione R.M."/>
            <person name="Hildebrand F."/>
            <person name="Pallen M.J."/>
        </authorList>
    </citation>
    <scope>NUCLEOTIDE SEQUENCE [LARGE SCALE GENOMIC DNA]</scope>
    <source>
        <strain evidence="3 4">N37</strain>
    </source>
</reference>